<feature type="non-terminal residue" evidence="1">
    <location>
        <position position="50"/>
    </location>
</feature>
<gene>
    <name evidence="1" type="ORF">S01H4_67046</name>
</gene>
<proteinExistence type="predicted"/>
<name>X1FK40_9ZZZZ</name>
<feature type="non-terminal residue" evidence="1">
    <location>
        <position position="1"/>
    </location>
</feature>
<reference evidence="1" key="1">
    <citation type="journal article" date="2014" name="Front. Microbiol.">
        <title>High frequency of phylogenetically diverse reductive dehalogenase-homologous genes in deep subseafloor sedimentary metagenomes.</title>
        <authorList>
            <person name="Kawai M."/>
            <person name="Futagami T."/>
            <person name="Toyoda A."/>
            <person name="Takaki Y."/>
            <person name="Nishi S."/>
            <person name="Hori S."/>
            <person name="Arai W."/>
            <person name="Tsubouchi T."/>
            <person name="Morono Y."/>
            <person name="Uchiyama I."/>
            <person name="Ito T."/>
            <person name="Fujiyama A."/>
            <person name="Inagaki F."/>
            <person name="Takami H."/>
        </authorList>
    </citation>
    <scope>NUCLEOTIDE SEQUENCE</scope>
    <source>
        <strain evidence="1">Expedition CK06-06</strain>
    </source>
</reference>
<protein>
    <submittedName>
        <fullName evidence="1">Uncharacterized protein</fullName>
    </submittedName>
</protein>
<accession>X1FK40</accession>
<dbReference type="EMBL" id="BART01041894">
    <property type="protein sequence ID" value="GAH29754.1"/>
    <property type="molecule type" value="Genomic_DNA"/>
</dbReference>
<organism evidence="1">
    <name type="scientific">marine sediment metagenome</name>
    <dbReference type="NCBI Taxonomy" id="412755"/>
    <lineage>
        <taxon>unclassified sequences</taxon>
        <taxon>metagenomes</taxon>
        <taxon>ecological metagenomes</taxon>
    </lineage>
</organism>
<sequence length="50" mass="5555">AARTKGEILASRGNLEERDKSLERAKNLLEDAVEIAASDVRAHINLLRLK</sequence>
<comment type="caution">
    <text evidence="1">The sequence shown here is derived from an EMBL/GenBank/DDBJ whole genome shotgun (WGS) entry which is preliminary data.</text>
</comment>
<evidence type="ECO:0000313" key="1">
    <source>
        <dbReference type="EMBL" id="GAH29754.1"/>
    </source>
</evidence>
<dbReference type="AlphaFoldDB" id="X1FK40"/>